<reference evidence="1" key="1">
    <citation type="submission" date="2020-04" db="EMBL/GenBank/DDBJ databases">
        <authorList>
            <person name="Chiriac C."/>
            <person name="Salcher M."/>
            <person name="Ghai R."/>
            <person name="Kavagutti S V."/>
        </authorList>
    </citation>
    <scope>NUCLEOTIDE SEQUENCE</scope>
</reference>
<protein>
    <submittedName>
        <fullName evidence="1">Uncharacterized protein</fullName>
    </submittedName>
</protein>
<evidence type="ECO:0000313" key="1">
    <source>
        <dbReference type="EMBL" id="CAB4124904.1"/>
    </source>
</evidence>
<organism evidence="1">
    <name type="scientific">uncultured Caudovirales phage</name>
    <dbReference type="NCBI Taxonomy" id="2100421"/>
    <lineage>
        <taxon>Viruses</taxon>
        <taxon>Duplodnaviria</taxon>
        <taxon>Heunggongvirae</taxon>
        <taxon>Uroviricota</taxon>
        <taxon>Caudoviricetes</taxon>
        <taxon>Peduoviridae</taxon>
        <taxon>Maltschvirus</taxon>
        <taxon>Maltschvirus maltsch</taxon>
    </lineage>
</organism>
<name>A0A6J5KR05_9CAUD</name>
<proteinExistence type="predicted"/>
<accession>A0A6J5KR05</accession>
<gene>
    <name evidence="1" type="ORF">UFOVP55_38</name>
</gene>
<sequence length="41" mass="4385">MNFIFESALTIIACCGALVAVLMTITFASAAVEGFLDWWTG</sequence>
<dbReference type="EMBL" id="LR796185">
    <property type="protein sequence ID" value="CAB4124904.1"/>
    <property type="molecule type" value="Genomic_DNA"/>
</dbReference>